<evidence type="ECO:0000313" key="13">
    <source>
        <dbReference type="Proteomes" id="UP000325713"/>
    </source>
</evidence>
<dbReference type="AlphaFoldDB" id="A0A5J6PWH7"/>
<accession>A0A5J6PWH7</accession>
<sequence>MTILVTGGMGFIGSHTIAALAEAGYESIILDNLFNASPNVLPRLEQITGKTIPFYHGDVRDRILLQKIFNLHNIEAVIHFAGLKAVGESVQKPLEYYNNNVYGSMVLLEEMQRAGVFNIIFSSTATVYGIPETIPLTENMPTGMTTNPYSQSKYVVERILHDTVISDSRWSAIILRYFNPVGAHESGLIGESPNGIPNNLLPYICQVALGKIKQLNIFGNDYPTHDGTGIRDYIHVVDLAEGHLKAMQAKHNQPGLHIYNLGTGKGLSVLDIIHAFEQASQIKIPYIFGPRRAGDITEYYADTTKAATELNWQAKRSLQDIMHDTWHWQQKNPNGYDK</sequence>
<dbReference type="PANTHER" id="PTHR43725">
    <property type="entry name" value="UDP-GLUCOSE 4-EPIMERASE"/>
    <property type="match status" value="1"/>
</dbReference>
<evidence type="ECO:0000256" key="2">
    <source>
        <dbReference type="ARBA" id="ARBA00001911"/>
    </source>
</evidence>
<keyword evidence="7 10" id="KW-0520">NAD</keyword>
<comment type="pathway">
    <text evidence="3 10">Carbohydrate metabolism; galactose metabolism.</text>
</comment>
<dbReference type="CDD" id="cd05247">
    <property type="entry name" value="UDP_G4E_1_SDR_e"/>
    <property type="match status" value="1"/>
</dbReference>
<evidence type="ECO:0000259" key="11">
    <source>
        <dbReference type="Pfam" id="PF01370"/>
    </source>
</evidence>
<evidence type="ECO:0000256" key="6">
    <source>
        <dbReference type="ARBA" id="ARBA00018569"/>
    </source>
</evidence>
<dbReference type="GO" id="GO:0006012">
    <property type="term" value="P:galactose metabolic process"/>
    <property type="evidence" value="ECO:0007669"/>
    <property type="project" value="UniProtKB-UniPathway"/>
</dbReference>
<dbReference type="PRINTS" id="PR01713">
    <property type="entry name" value="NUCEPIMERASE"/>
</dbReference>
<keyword evidence="9 10" id="KW-0413">Isomerase</keyword>
<gene>
    <name evidence="12" type="primary">galE</name>
    <name evidence="12" type="ORF">D0T92_11125</name>
</gene>
<dbReference type="GO" id="GO:0003978">
    <property type="term" value="F:UDP-glucose 4-epimerase activity"/>
    <property type="evidence" value="ECO:0007669"/>
    <property type="project" value="UniProtKB-UniRule"/>
</dbReference>
<dbReference type="NCBIfam" id="TIGR01179">
    <property type="entry name" value="galE"/>
    <property type="match status" value="1"/>
</dbReference>
<keyword evidence="13" id="KW-1185">Reference proteome</keyword>
<comment type="similarity">
    <text evidence="4 10">Belongs to the NAD(P)-dependent epimerase/dehydratase family.</text>
</comment>
<dbReference type="SUPFAM" id="SSF51735">
    <property type="entry name" value="NAD(P)-binding Rossmann-fold domains"/>
    <property type="match status" value="1"/>
</dbReference>
<comment type="subunit">
    <text evidence="10">Homodimer.</text>
</comment>
<proteinExistence type="inferred from homology"/>
<dbReference type="Pfam" id="PF01370">
    <property type="entry name" value="Epimerase"/>
    <property type="match status" value="1"/>
</dbReference>
<dbReference type="Proteomes" id="UP000325713">
    <property type="component" value="Chromosome"/>
</dbReference>
<evidence type="ECO:0000256" key="7">
    <source>
        <dbReference type="ARBA" id="ARBA00023027"/>
    </source>
</evidence>
<reference evidence="12 13" key="1">
    <citation type="submission" date="2018-08" db="EMBL/GenBank/DDBJ databases">
        <title>Neisseria zalophi ATCC BAA-2455 complete genome.</title>
        <authorList>
            <person name="Veseli I.A."/>
            <person name="Buttler R."/>
            <person name="Mascarenhas dos Santos A.C."/>
            <person name="Pombert J.-F."/>
        </authorList>
    </citation>
    <scope>NUCLEOTIDE SEQUENCE [LARGE SCALE GENOMIC DNA]</scope>
    <source>
        <strain evidence="12 13">ATCC BAA-2455</strain>
    </source>
</reference>
<evidence type="ECO:0000256" key="5">
    <source>
        <dbReference type="ARBA" id="ARBA00013189"/>
    </source>
</evidence>
<evidence type="ECO:0000256" key="1">
    <source>
        <dbReference type="ARBA" id="ARBA00000083"/>
    </source>
</evidence>
<dbReference type="Gene3D" id="3.40.50.720">
    <property type="entry name" value="NAD(P)-binding Rossmann-like Domain"/>
    <property type="match status" value="1"/>
</dbReference>
<dbReference type="OrthoDB" id="9803010at2"/>
<evidence type="ECO:0000256" key="9">
    <source>
        <dbReference type="ARBA" id="ARBA00023235"/>
    </source>
</evidence>
<keyword evidence="10" id="KW-0119">Carbohydrate metabolism</keyword>
<feature type="domain" description="NAD-dependent epimerase/dehydratase" evidence="11">
    <location>
        <begin position="3"/>
        <end position="262"/>
    </location>
</feature>
<dbReference type="EMBL" id="CP031700">
    <property type="protein sequence ID" value="QEY27031.1"/>
    <property type="molecule type" value="Genomic_DNA"/>
</dbReference>
<dbReference type="EC" id="5.1.3.2" evidence="5 10"/>
<dbReference type="NCBIfam" id="NF007956">
    <property type="entry name" value="PRK10675.1"/>
    <property type="match status" value="1"/>
</dbReference>
<name>A0A5J6PWH7_9NEIS</name>
<keyword evidence="8" id="KW-0299">Galactose metabolism</keyword>
<organism evidence="12 13">
    <name type="scientific">Neisseria zalophi</name>
    <dbReference type="NCBI Taxonomy" id="640030"/>
    <lineage>
        <taxon>Bacteria</taxon>
        <taxon>Pseudomonadati</taxon>
        <taxon>Pseudomonadota</taxon>
        <taxon>Betaproteobacteria</taxon>
        <taxon>Neisseriales</taxon>
        <taxon>Neisseriaceae</taxon>
        <taxon>Neisseria</taxon>
    </lineage>
</organism>
<evidence type="ECO:0000256" key="8">
    <source>
        <dbReference type="ARBA" id="ARBA00023144"/>
    </source>
</evidence>
<protein>
    <recommendedName>
        <fullName evidence="6 10">UDP-glucose 4-epimerase</fullName>
        <ecNumber evidence="5 10">5.1.3.2</ecNumber>
    </recommendedName>
</protein>
<evidence type="ECO:0000313" key="12">
    <source>
        <dbReference type="EMBL" id="QEY27031.1"/>
    </source>
</evidence>
<dbReference type="Gene3D" id="3.90.25.10">
    <property type="entry name" value="UDP-galactose 4-epimerase, domain 1"/>
    <property type="match status" value="1"/>
</dbReference>
<comment type="catalytic activity">
    <reaction evidence="1 10">
        <text>UDP-alpha-D-glucose = UDP-alpha-D-galactose</text>
        <dbReference type="Rhea" id="RHEA:22168"/>
        <dbReference type="ChEBI" id="CHEBI:58885"/>
        <dbReference type="ChEBI" id="CHEBI:66914"/>
        <dbReference type="EC" id="5.1.3.2"/>
    </reaction>
</comment>
<dbReference type="InterPro" id="IPR005886">
    <property type="entry name" value="UDP_G4E"/>
</dbReference>
<dbReference type="KEGG" id="nzl:D0T92_11125"/>
<dbReference type="PANTHER" id="PTHR43725:SF47">
    <property type="entry name" value="UDP-GLUCOSE 4-EPIMERASE"/>
    <property type="match status" value="1"/>
</dbReference>
<comment type="cofactor">
    <cofactor evidence="2 10">
        <name>NAD(+)</name>
        <dbReference type="ChEBI" id="CHEBI:57540"/>
    </cofactor>
</comment>
<dbReference type="GO" id="GO:0005829">
    <property type="term" value="C:cytosol"/>
    <property type="evidence" value="ECO:0007669"/>
    <property type="project" value="TreeGrafter"/>
</dbReference>
<dbReference type="InterPro" id="IPR036291">
    <property type="entry name" value="NAD(P)-bd_dom_sf"/>
</dbReference>
<evidence type="ECO:0000256" key="4">
    <source>
        <dbReference type="ARBA" id="ARBA00007637"/>
    </source>
</evidence>
<dbReference type="RefSeq" id="WP_151052870.1">
    <property type="nucleotide sequence ID" value="NZ_CP031700.1"/>
</dbReference>
<evidence type="ECO:0000256" key="10">
    <source>
        <dbReference type="RuleBase" id="RU366046"/>
    </source>
</evidence>
<dbReference type="UniPathway" id="UPA00214"/>
<dbReference type="InterPro" id="IPR001509">
    <property type="entry name" value="Epimerase_deHydtase"/>
</dbReference>
<evidence type="ECO:0000256" key="3">
    <source>
        <dbReference type="ARBA" id="ARBA00004947"/>
    </source>
</evidence>